<keyword evidence="16" id="KW-1185">Reference proteome</keyword>
<dbReference type="SUPFAM" id="SSF82051">
    <property type="entry name" value="Obg GTP-binding protein N-terminal domain"/>
    <property type="match status" value="1"/>
</dbReference>
<dbReference type="InterPro" id="IPR006073">
    <property type="entry name" value="GTP-bd"/>
</dbReference>
<proteinExistence type="inferred from homology"/>
<evidence type="ECO:0000256" key="1">
    <source>
        <dbReference type="ARBA" id="ARBA00001946"/>
    </source>
</evidence>
<evidence type="ECO:0000256" key="6">
    <source>
        <dbReference type="ARBA" id="ARBA00022801"/>
    </source>
</evidence>
<comment type="subcellular location">
    <subcellularLocation>
        <location evidence="9">Cytoplasm</location>
    </subcellularLocation>
</comment>
<keyword evidence="5 9" id="KW-0547">Nucleotide-binding</keyword>
<dbReference type="Proteomes" id="UP000249343">
    <property type="component" value="Unassembled WGS sequence"/>
</dbReference>
<dbReference type="NCBIfam" id="NF008956">
    <property type="entry name" value="PRK12299.1"/>
    <property type="match status" value="1"/>
</dbReference>
<keyword evidence="7 9" id="KW-0460">Magnesium</keyword>
<comment type="similarity">
    <text evidence="2 9">Belongs to the TRAFAC class OBG-HflX-like GTPase superfamily. OBG GTPase family.</text>
</comment>
<dbReference type="PROSITE" id="PS51881">
    <property type="entry name" value="OCT"/>
    <property type="match status" value="1"/>
</dbReference>
<dbReference type="InterPro" id="IPR014100">
    <property type="entry name" value="GTP-bd_Obg/CgtA"/>
</dbReference>
<evidence type="ECO:0000313" key="15">
    <source>
        <dbReference type="Proteomes" id="UP000070069"/>
    </source>
</evidence>
<dbReference type="EMBL" id="JHUK01000002">
    <property type="protein sequence ID" value="RAM57852.1"/>
    <property type="molecule type" value="Genomic_DNA"/>
</dbReference>
<dbReference type="Proteomes" id="UP000070069">
    <property type="component" value="Unassembled WGS sequence"/>
</dbReference>
<comment type="caution">
    <text evidence="13">The sequence shown here is derived from an EMBL/GenBank/DDBJ whole genome shotgun (WGS) entry which is preliminary data.</text>
</comment>
<dbReference type="NCBIfam" id="TIGR03595">
    <property type="entry name" value="Obg_CgtA_exten"/>
    <property type="match status" value="1"/>
</dbReference>
<dbReference type="SUPFAM" id="SSF102741">
    <property type="entry name" value="Obg GTP-binding protein C-terminal domain"/>
    <property type="match status" value="1"/>
</dbReference>
<organism evidence="13 15">
    <name type="scientific">Candidatus Phytoplasma oryzae</name>
    <dbReference type="NCBI Taxonomy" id="203274"/>
    <lineage>
        <taxon>Bacteria</taxon>
        <taxon>Bacillati</taxon>
        <taxon>Mycoplasmatota</taxon>
        <taxon>Mollicutes</taxon>
        <taxon>Acholeplasmatales</taxon>
        <taxon>Acholeplasmataceae</taxon>
        <taxon>Candidatus Phytoplasma</taxon>
        <taxon>16SrXI (Rice yellow dwarf group)</taxon>
    </lineage>
</organism>
<dbReference type="Pfam" id="PF01926">
    <property type="entry name" value="MMR_HSR1"/>
    <property type="match status" value="1"/>
</dbReference>
<reference evidence="13 15" key="2">
    <citation type="submission" date="2016-02" db="EMBL/GenBank/DDBJ databases">
        <title>A draft genome sequence of Candidatus Phytoplasma oryzae strain Mbita1, the causative agent of Napier Grass stunt disease in Kenya.</title>
        <authorList>
            <person name="Fischer A."/>
            <person name="Santa-Cruz I."/>
            <person name="Wambua L."/>
            <person name="Olds C."/>
            <person name="Midega C."/>
            <person name="Dickinson M."/>
            <person name="Kawicha P."/>
            <person name="Khan Z."/>
            <person name="Masiga D."/>
            <person name="Jores J."/>
            <person name="Bernd S."/>
        </authorList>
    </citation>
    <scope>NUCLEOTIDE SEQUENCE [LARGE SCALE GENOMIC DNA]</scope>
    <source>
        <strain evidence="13">Mbita1</strain>
    </source>
</reference>
<name>A0A139JQP8_9MOLU</name>
<dbReference type="GO" id="GO:0042254">
    <property type="term" value="P:ribosome biogenesis"/>
    <property type="evidence" value="ECO:0007669"/>
    <property type="project" value="UniProtKB-UniRule"/>
</dbReference>
<dbReference type="AlphaFoldDB" id="A0A139JQP8"/>
<keyword evidence="8 9" id="KW-0342">GTP-binding</keyword>
<feature type="domain" description="OBG-type G" evidence="10">
    <location>
        <begin position="160"/>
        <end position="326"/>
    </location>
</feature>
<feature type="binding site" evidence="9">
    <location>
        <begin position="279"/>
        <end position="282"/>
    </location>
    <ligand>
        <name>GTP</name>
        <dbReference type="ChEBI" id="CHEBI:37565"/>
    </ligand>
</feature>
<protein>
    <recommendedName>
        <fullName evidence="9">GTPase Obg</fullName>
        <ecNumber evidence="9">3.6.5.-</ecNumber>
    </recommendedName>
    <alternativeName>
        <fullName evidence="9">GTP-binding protein Obg</fullName>
    </alternativeName>
</protein>
<accession>A0A139JQP8</accession>
<dbReference type="PANTHER" id="PTHR11702">
    <property type="entry name" value="DEVELOPMENTALLY REGULATED GTP-BINDING PROTEIN-RELATED"/>
    <property type="match status" value="1"/>
</dbReference>
<feature type="binding site" evidence="9">
    <location>
        <begin position="307"/>
        <end position="309"/>
    </location>
    <ligand>
        <name>GTP</name>
        <dbReference type="ChEBI" id="CHEBI:37565"/>
    </ligand>
</feature>
<evidence type="ECO:0000256" key="3">
    <source>
        <dbReference type="ARBA" id="ARBA00022490"/>
    </source>
</evidence>
<dbReference type="CDD" id="cd01898">
    <property type="entry name" value="Obg"/>
    <property type="match status" value="1"/>
</dbReference>
<sequence>MNFIDKTINFVQAGKGGDGLVAFRREKYVPYGGPYGGNGGDGGSIIFVGDSGVNTLLNLQYRKNIKALDGKNGQNKNKNGAKAPNLYIKVPLGTIVYNNDNNSFIGEILNNNEELIIVKGGKGGRGNYSLANSKNRVPTYAEKGDLGNSCNIKVELKFLADVGMIGFPNVGKSSLISTISNAKSKVGEYPFTTIKPFLGQITFQDNSFIIADIPGLIKDSHLGKGMGINFLKHIERCKVLLHICSAEKENIYEDYCNLNIELKKYNDKILSKPQIIVLNKMDLPQSKKKLFLLKQKLFKKNKIIPISVKKKKNLSFLIKNIIKYLDKYSNSYSNDDSFASKKIFTLKEKPKFVILKDQNGDFTINGEIIEKYFHRTYLDNYESVRKFAFFLKKIGVEEELKKKGATVKSKIRICNYIFELLN</sequence>
<keyword evidence="3 9" id="KW-0963">Cytoplasm</keyword>
<dbReference type="PATRIC" id="fig|203274.3.peg.371"/>
<reference evidence="14 16" key="1">
    <citation type="submission" date="2014-04" db="EMBL/GenBank/DDBJ databases">
        <title>Genome study of Napier grass stunt phytoplasma.</title>
        <authorList>
            <person name="Kawicha P."/>
            <person name="Dickinson M."/>
            <person name="Hodgetts J."/>
        </authorList>
    </citation>
    <scope>NUCLEOTIDE SEQUENCE [LARGE SCALE GENOMIC DNA]</scope>
    <source>
        <strain evidence="14 16">NGS-S10</strain>
    </source>
</reference>
<dbReference type="NCBIfam" id="TIGR02729">
    <property type="entry name" value="Obg_CgtA"/>
    <property type="match status" value="1"/>
</dbReference>
<dbReference type="PROSITE" id="PS51710">
    <property type="entry name" value="G_OBG"/>
    <property type="match status" value="1"/>
</dbReference>
<gene>
    <name evidence="13" type="primary">cgtA</name>
    <name evidence="9 14" type="synonym">obg</name>
    <name evidence="14" type="synonym">obgE</name>
    <name evidence="14" type="synonym">yhbZ</name>
    <name evidence="13" type="ORF">AXA84_0215</name>
    <name evidence="14" type="ORF">DH96_00805</name>
</gene>
<dbReference type="FunFam" id="2.70.210.12:FF:000001">
    <property type="entry name" value="GTPase Obg"/>
    <property type="match status" value="1"/>
</dbReference>
<dbReference type="GO" id="GO:0003924">
    <property type="term" value="F:GTPase activity"/>
    <property type="evidence" value="ECO:0007669"/>
    <property type="project" value="UniProtKB-UniRule"/>
</dbReference>
<feature type="binding site" evidence="9">
    <location>
        <begin position="166"/>
        <end position="173"/>
    </location>
    <ligand>
        <name>GTP</name>
        <dbReference type="ChEBI" id="CHEBI:37565"/>
    </ligand>
</feature>
<dbReference type="PRINTS" id="PR00326">
    <property type="entry name" value="GTP1OBG"/>
</dbReference>
<dbReference type="PANTHER" id="PTHR11702:SF31">
    <property type="entry name" value="MITOCHONDRIAL RIBOSOME-ASSOCIATED GTPASE 2"/>
    <property type="match status" value="1"/>
</dbReference>
<feature type="domain" description="Obg" evidence="12">
    <location>
        <begin position="1"/>
        <end position="159"/>
    </location>
</feature>
<dbReference type="InterPro" id="IPR036726">
    <property type="entry name" value="GTP1_OBG_dom_sf"/>
</dbReference>
<feature type="binding site" evidence="9">
    <location>
        <position position="173"/>
    </location>
    <ligand>
        <name>Mg(2+)</name>
        <dbReference type="ChEBI" id="CHEBI:18420"/>
    </ligand>
</feature>
<dbReference type="NCBIfam" id="TIGR00231">
    <property type="entry name" value="small_GTP"/>
    <property type="match status" value="1"/>
</dbReference>
<evidence type="ECO:0000313" key="16">
    <source>
        <dbReference type="Proteomes" id="UP000249343"/>
    </source>
</evidence>
<evidence type="ECO:0000256" key="2">
    <source>
        <dbReference type="ARBA" id="ARBA00007699"/>
    </source>
</evidence>
<feature type="binding site" evidence="9">
    <location>
        <position position="193"/>
    </location>
    <ligand>
        <name>Mg(2+)</name>
        <dbReference type="ChEBI" id="CHEBI:18420"/>
    </ligand>
</feature>
<dbReference type="OrthoDB" id="9807318at2"/>
<dbReference type="PIRSF" id="PIRSF002401">
    <property type="entry name" value="GTP_bd_Obg/CgtA"/>
    <property type="match status" value="1"/>
</dbReference>
<dbReference type="Pfam" id="PF09269">
    <property type="entry name" value="DUF1967"/>
    <property type="match status" value="1"/>
</dbReference>
<dbReference type="InterPro" id="IPR045086">
    <property type="entry name" value="OBG_GTPase"/>
</dbReference>
<dbReference type="InterPro" id="IPR005225">
    <property type="entry name" value="Small_GTP-bd"/>
</dbReference>
<comment type="cofactor">
    <cofactor evidence="1 9">
        <name>Mg(2+)</name>
        <dbReference type="ChEBI" id="CHEBI:18420"/>
    </cofactor>
</comment>
<evidence type="ECO:0000256" key="7">
    <source>
        <dbReference type="ARBA" id="ARBA00022842"/>
    </source>
</evidence>
<dbReference type="PROSITE" id="PS51883">
    <property type="entry name" value="OBG"/>
    <property type="match status" value="1"/>
</dbReference>
<keyword evidence="4 9" id="KW-0479">Metal-binding</keyword>
<dbReference type="HAMAP" id="MF_01454">
    <property type="entry name" value="GTPase_Obg"/>
    <property type="match status" value="1"/>
</dbReference>
<evidence type="ECO:0000313" key="14">
    <source>
        <dbReference type="EMBL" id="RAM57852.1"/>
    </source>
</evidence>
<comment type="function">
    <text evidence="9">An essential GTPase which binds GTP, GDP and possibly (p)ppGpp with moderate affinity, with high nucleotide exchange rates and a fairly low GTP hydrolysis rate. Plays a role in control of the cell cycle, stress response, ribosome biogenesis and in those bacteria that undergo differentiation, in morphogenesis control.</text>
</comment>
<feature type="binding site" evidence="9">
    <location>
        <begin position="191"/>
        <end position="195"/>
    </location>
    <ligand>
        <name>GTP</name>
        <dbReference type="ChEBI" id="CHEBI:37565"/>
    </ligand>
</feature>
<dbReference type="NCBIfam" id="NF008955">
    <property type="entry name" value="PRK12297.1"/>
    <property type="match status" value="1"/>
</dbReference>
<comment type="subunit">
    <text evidence="9">Monomer.</text>
</comment>
<evidence type="ECO:0000259" key="12">
    <source>
        <dbReference type="PROSITE" id="PS51883"/>
    </source>
</evidence>
<evidence type="ECO:0000259" key="10">
    <source>
        <dbReference type="PROSITE" id="PS51710"/>
    </source>
</evidence>
<evidence type="ECO:0000256" key="9">
    <source>
        <dbReference type="HAMAP-Rule" id="MF_01454"/>
    </source>
</evidence>
<feature type="binding site" evidence="9">
    <location>
        <begin position="212"/>
        <end position="215"/>
    </location>
    <ligand>
        <name>GTP</name>
        <dbReference type="ChEBI" id="CHEBI:37565"/>
    </ligand>
</feature>
<evidence type="ECO:0000256" key="8">
    <source>
        <dbReference type="ARBA" id="ARBA00023134"/>
    </source>
</evidence>
<dbReference type="SUPFAM" id="SSF52540">
    <property type="entry name" value="P-loop containing nucleoside triphosphate hydrolases"/>
    <property type="match status" value="1"/>
</dbReference>
<dbReference type="Gene3D" id="2.70.210.12">
    <property type="entry name" value="GTP1/OBG domain"/>
    <property type="match status" value="1"/>
</dbReference>
<dbReference type="RefSeq" id="WP_066540288.1">
    <property type="nucleotide sequence ID" value="NZ_JHUK01000002.1"/>
</dbReference>
<evidence type="ECO:0000256" key="4">
    <source>
        <dbReference type="ARBA" id="ARBA00022723"/>
    </source>
</evidence>
<dbReference type="GO" id="GO:0005737">
    <property type="term" value="C:cytoplasm"/>
    <property type="evidence" value="ECO:0007669"/>
    <property type="project" value="UniProtKB-SubCell"/>
</dbReference>
<dbReference type="Gene3D" id="3.30.300.350">
    <property type="entry name" value="GTP-binding protein OBG, C-terminal domain"/>
    <property type="match status" value="1"/>
</dbReference>
<feature type="domain" description="OCT" evidence="11">
    <location>
        <begin position="344"/>
        <end position="422"/>
    </location>
</feature>
<dbReference type="GO" id="GO:0000287">
    <property type="term" value="F:magnesium ion binding"/>
    <property type="evidence" value="ECO:0007669"/>
    <property type="project" value="InterPro"/>
</dbReference>
<keyword evidence="6 9" id="KW-0378">Hydrolase</keyword>
<dbReference type="InterPro" id="IPR015349">
    <property type="entry name" value="OCT_dom"/>
</dbReference>
<evidence type="ECO:0000313" key="13">
    <source>
        <dbReference type="EMBL" id="KXT29268.1"/>
    </source>
</evidence>
<dbReference type="EC" id="3.6.5.-" evidence="9"/>
<dbReference type="GO" id="GO:0005525">
    <property type="term" value="F:GTP binding"/>
    <property type="evidence" value="ECO:0007669"/>
    <property type="project" value="UniProtKB-UniRule"/>
</dbReference>
<dbReference type="Gene3D" id="3.40.50.300">
    <property type="entry name" value="P-loop containing nucleotide triphosphate hydrolases"/>
    <property type="match status" value="1"/>
</dbReference>
<dbReference type="InterPro" id="IPR031167">
    <property type="entry name" value="G_OBG"/>
</dbReference>
<dbReference type="EMBL" id="LTBM01000004">
    <property type="protein sequence ID" value="KXT29268.1"/>
    <property type="molecule type" value="Genomic_DNA"/>
</dbReference>
<dbReference type="InterPro" id="IPR006169">
    <property type="entry name" value="GTP1_OBG_dom"/>
</dbReference>
<evidence type="ECO:0000256" key="5">
    <source>
        <dbReference type="ARBA" id="ARBA00022741"/>
    </source>
</evidence>
<dbReference type="Pfam" id="PF01018">
    <property type="entry name" value="GTP1_OBG"/>
    <property type="match status" value="1"/>
</dbReference>
<dbReference type="InterPro" id="IPR036346">
    <property type="entry name" value="GTP-bd_prot_GTP1/OBG_C_sf"/>
</dbReference>
<evidence type="ECO:0000259" key="11">
    <source>
        <dbReference type="PROSITE" id="PS51881"/>
    </source>
</evidence>
<dbReference type="InterPro" id="IPR027417">
    <property type="entry name" value="P-loop_NTPase"/>
</dbReference>